<sequence>MASTRASPACGNLQSPPTKMQPVRSQCAGAGLACTGYRSKLDLLFRDQTKSTIQKFHTSSTGMSTANKFATPRSLVTTQPTFNVEELAQKVFSDNFTILGDACKHWMDSGAENPSFATISLTSVGLAALAVVHKDPDMMDLARRKYNFALRVLAKAIIGPQPSGIEQSIAGSFILSIFEVLCSDIPPTQI</sequence>
<dbReference type="PANTHER" id="PTHR38791">
    <property type="entry name" value="ZN(II)2CYS6 TRANSCRIPTION FACTOR (EUROFUNG)-RELATED-RELATED"/>
    <property type="match status" value="1"/>
</dbReference>
<dbReference type="AlphaFoldDB" id="A0A0A2LAQ4"/>
<dbReference type="EMBL" id="JQGA01000222">
    <property type="protein sequence ID" value="KGO77049.1"/>
    <property type="molecule type" value="Genomic_DNA"/>
</dbReference>
<protein>
    <submittedName>
        <fullName evidence="2">Uncharacterized protein</fullName>
    </submittedName>
</protein>
<gene>
    <name evidence="2" type="ORF">PITC_005740</name>
</gene>
<accession>A0A0A2LAQ4</accession>
<name>A0A0A2LAQ4_PENIT</name>
<dbReference type="InterPro" id="IPR053175">
    <property type="entry name" value="DHMBA_Reg_Transcription_Factor"/>
</dbReference>
<feature type="compositionally biased region" description="Polar residues" evidence="1">
    <location>
        <begin position="1"/>
        <end position="18"/>
    </location>
</feature>
<dbReference type="HOGENOM" id="CLU_1468581_0_0_1"/>
<proteinExistence type="predicted"/>
<evidence type="ECO:0000313" key="3">
    <source>
        <dbReference type="Proteomes" id="UP000030104"/>
    </source>
</evidence>
<evidence type="ECO:0000313" key="2">
    <source>
        <dbReference type="EMBL" id="KGO77049.1"/>
    </source>
</evidence>
<comment type="caution">
    <text evidence="2">The sequence shown here is derived from an EMBL/GenBank/DDBJ whole genome shotgun (WGS) entry which is preliminary data.</text>
</comment>
<evidence type="ECO:0000256" key="1">
    <source>
        <dbReference type="SAM" id="MobiDB-lite"/>
    </source>
</evidence>
<dbReference type="Proteomes" id="UP000030104">
    <property type="component" value="Unassembled WGS sequence"/>
</dbReference>
<feature type="region of interest" description="Disordered" evidence="1">
    <location>
        <begin position="1"/>
        <end position="22"/>
    </location>
</feature>
<keyword evidence="3" id="KW-1185">Reference proteome</keyword>
<dbReference type="OMA" id="IDWMAFT"/>
<dbReference type="STRING" id="40296.A0A0A2LAQ4"/>
<dbReference type="PANTHER" id="PTHR38791:SF1">
    <property type="entry name" value="TRANSCRIPTION FACTOR, PUTATIVE-RELATED"/>
    <property type="match status" value="1"/>
</dbReference>
<reference evidence="2 3" key="1">
    <citation type="journal article" date="2015" name="Mol. Plant Microbe Interact.">
        <title>Genome, transcriptome, and functional analyses of Penicillium expansum provide new insights into secondary metabolism and pathogenicity.</title>
        <authorList>
            <person name="Ballester A.R."/>
            <person name="Marcet-Houben M."/>
            <person name="Levin E."/>
            <person name="Sela N."/>
            <person name="Selma-Lazaro C."/>
            <person name="Carmona L."/>
            <person name="Wisniewski M."/>
            <person name="Droby S."/>
            <person name="Gonzalez-Candelas L."/>
            <person name="Gabaldon T."/>
        </authorList>
    </citation>
    <scope>NUCLEOTIDE SEQUENCE [LARGE SCALE GENOMIC DNA]</scope>
    <source>
        <strain evidence="2 3">PHI-1</strain>
    </source>
</reference>
<organism evidence="2 3">
    <name type="scientific">Penicillium italicum</name>
    <name type="common">Blue mold</name>
    <dbReference type="NCBI Taxonomy" id="40296"/>
    <lineage>
        <taxon>Eukaryota</taxon>
        <taxon>Fungi</taxon>
        <taxon>Dikarya</taxon>
        <taxon>Ascomycota</taxon>
        <taxon>Pezizomycotina</taxon>
        <taxon>Eurotiomycetes</taxon>
        <taxon>Eurotiomycetidae</taxon>
        <taxon>Eurotiales</taxon>
        <taxon>Aspergillaceae</taxon>
        <taxon>Penicillium</taxon>
    </lineage>
</organism>
<dbReference type="OrthoDB" id="5429770at2759"/>